<gene>
    <name evidence="5" type="primary">mtnN</name>
    <name evidence="7" type="ORF">JOD17_002985</name>
</gene>
<dbReference type="NCBIfam" id="TIGR01704">
    <property type="entry name" value="MTA_SAH-Nsdase"/>
    <property type="match status" value="1"/>
</dbReference>
<feature type="domain" description="Nucleoside phosphorylase" evidence="6">
    <location>
        <begin position="2"/>
        <end position="225"/>
    </location>
</feature>
<accession>A0ABS2PEN7</accession>
<sequence length="230" mass="24909">MKIGIIGAMEEEVRTIAANLENRKEQEIAGCYFYEGNLYGKEVILMQSGIGKVNAAIGTTLMIELYKPDVVVNSGVAGGLDRTMSVGDLVISTEVRYNDVDATVFGYEFGQVPAMPAAYKADEKTHEAVLAAAKKNRIDVKSGLVLSGDSFMNDEERIAMIKEAFPDALCTEMEAGAIAQVAHRFGCPFLIIRALSDIAGDEAIHSYESFLDTTAKISADLVQTIIQDLQ</sequence>
<organism evidence="7 8">
    <name type="scientific">Geomicrobium sediminis</name>
    <dbReference type="NCBI Taxonomy" id="1347788"/>
    <lineage>
        <taxon>Bacteria</taxon>
        <taxon>Bacillati</taxon>
        <taxon>Bacillota</taxon>
        <taxon>Bacilli</taxon>
        <taxon>Bacillales</taxon>
        <taxon>Geomicrobium</taxon>
    </lineage>
</organism>
<dbReference type="EMBL" id="JAFBEC010000008">
    <property type="protein sequence ID" value="MBM7633889.1"/>
    <property type="molecule type" value="Genomic_DNA"/>
</dbReference>
<dbReference type="PANTHER" id="PTHR46832:SF1">
    <property type="entry name" value="5'-METHYLTHIOADENOSINE_S-ADENOSYLHOMOCYSTEINE NUCLEOSIDASE"/>
    <property type="match status" value="1"/>
</dbReference>
<reference evidence="7 8" key="1">
    <citation type="submission" date="2021-01" db="EMBL/GenBank/DDBJ databases">
        <title>Genomic Encyclopedia of Type Strains, Phase IV (KMG-IV): sequencing the most valuable type-strain genomes for metagenomic binning, comparative biology and taxonomic classification.</title>
        <authorList>
            <person name="Goeker M."/>
        </authorList>
    </citation>
    <scope>NUCLEOTIDE SEQUENCE [LARGE SCALE GENOMIC DNA]</scope>
    <source>
        <strain evidence="7 8">DSM 25540</strain>
    </source>
</reference>
<dbReference type="Gene3D" id="3.40.50.1580">
    <property type="entry name" value="Nucleoside phosphorylase domain"/>
    <property type="match status" value="1"/>
</dbReference>
<feature type="active site" description="Proton acceptor" evidence="5">
    <location>
        <position position="12"/>
    </location>
</feature>
<keyword evidence="4 5" id="KW-0486">Methionine biosynthesis</keyword>
<feature type="active site" description="Proton donor" evidence="5">
    <location>
        <position position="197"/>
    </location>
</feature>
<comment type="caution">
    <text evidence="7">The sequence shown here is derived from an EMBL/GenBank/DDBJ whole genome shotgun (WGS) entry which is preliminary data.</text>
</comment>
<evidence type="ECO:0000256" key="2">
    <source>
        <dbReference type="ARBA" id="ARBA00022605"/>
    </source>
</evidence>
<evidence type="ECO:0000256" key="4">
    <source>
        <dbReference type="ARBA" id="ARBA00023167"/>
    </source>
</evidence>
<dbReference type="Proteomes" id="UP000741863">
    <property type="component" value="Unassembled WGS sequence"/>
</dbReference>
<keyword evidence="7" id="KW-0326">Glycosidase</keyword>
<feature type="binding site" evidence="5">
    <location>
        <position position="78"/>
    </location>
    <ligand>
        <name>substrate</name>
    </ligand>
</feature>
<comment type="function">
    <text evidence="5">Catalyzes the irreversible cleavage of the glycosidic bond in both 5'-methylthioadenosine (MTA) and S-adenosylhomocysteine (SAH/AdoHcy) to adenine and the corresponding thioribose, 5'-methylthioribose and S-ribosylhomocysteine, respectively. Also cleaves 5'-deoxyadenosine, a toxic by-product of radical S-adenosylmethionine (SAM) enzymes, into 5-deoxyribose and adenine.</text>
</comment>
<protein>
    <recommendedName>
        <fullName evidence="5">5'-methylthioadenosine/S-adenosylhomocysteine nucleosidase</fullName>
        <shortName evidence="5">MTA/SAH nucleosidase</shortName>
        <shortName evidence="5">MTAN</shortName>
        <ecNumber evidence="5">3.2.2.9</ecNumber>
    </recommendedName>
    <alternativeName>
        <fullName evidence="5">5'-deoxyadenosine nucleosidase</fullName>
        <shortName evidence="5">DOA nucleosidase</shortName>
        <shortName evidence="5">dAdo nucleosidase</shortName>
    </alternativeName>
    <alternativeName>
        <fullName evidence="5">5'-methylthioadenosine nucleosidase</fullName>
        <shortName evidence="5">MTA nucleosidase</shortName>
    </alternativeName>
    <alternativeName>
        <fullName evidence="5">S-adenosylhomocysteine nucleosidase</fullName>
        <shortName evidence="5">AdoHcy nucleosidase</shortName>
        <shortName evidence="5">SAH nucleosidase</shortName>
        <shortName evidence="5">SRH nucleosidase</shortName>
    </alternativeName>
</protein>
<comment type="catalytic activity">
    <reaction evidence="5">
        <text>S-methyl-5'-thioadenosine + H2O = 5-(methylsulfanyl)-D-ribose + adenine</text>
        <dbReference type="Rhea" id="RHEA:13617"/>
        <dbReference type="ChEBI" id="CHEBI:15377"/>
        <dbReference type="ChEBI" id="CHEBI:16708"/>
        <dbReference type="ChEBI" id="CHEBI:17509"/>
        <dbReference type="ChEBI" id="CHEBI:78440"/>
        <dbReference type="EC" id="3.2.2.9"/>
    </reaction>
</comment>
<keyword evidence="8" id="KW-1185">Reference proteome</keyword>
<evidence type="ECO:0000256" key="1">
    <source>
        <dbReference type="ARBA" id="ARBA00004945"/>
    </source>
</evidence>
<dbReference type="PANTHER" id="PTHR46832">
    <property type="entry name" value="5'-METHYLTHIOADENOSINE/S-ADENOSYLHOMOCYSTEINE NUCLEOSIDASE"/>
    <property type="match status" value="1"/>
</dbReference>
<evidence type="ECO:0000256" key="3">
    <source>
        <dbReference type="ARBA" id="ARBA00022801"/>
    </source>
</evidence>
<dbReference type="NCBIfam" id="NF004079">
    <property type="entry name" value="PRK05584.1"/>
    <property type="match status" value="1"/>
</dbReference>
<dbReference type="EC" id="3.2.2.9" evidence="5"/>
<feature type="binding site" evidence="5">
    <location>
        <position position="152"/>
    </location>
    <ligand>
        <name>substrate</name>
    </ligand>
</feature>
<dbReference type="InterPro" id="IPR000845">
    <property type="entry name" value="Nucleoside_phosphorylase_d"/>
</dbReference>
<keyword evidence="2 5" id="KW-0028">Amino-acid biosynthesis</keyword>
<comment type="similarity">
    <text evidence="5">Belongs to the PNP/UDP phosphorylase family. MtnN subfamily.</text>
</comment>
<feature type="binding site" evidence="5">
    <location>
        <begin position="173"/>
        <end position="174"/>
    </location>
    <ligand>
        <name>substrate</name>
    </ligand>
</feature>
<evidence type="ECO:0000259" key="6">
    <source>
        <dbReference type="Pfam" id="PF01048"/>
    </source>
</evidence>
<evidence type="ECO:0000313" key="7">
    <source>
        <dbReference type="EMBL" id="MBM7633889.1"/>
    </source>
</evidence>
<evidence type="ECO:0000313" key="8">
    <source>
        <dbReference type="Proteomes" id="UP000741863"/>
    </source>
</evidence>
<dbReference type="HAMAP" id="MF_01684">
    <property type="entry name" value="Salvage_MtnN"/>
    <property type="match status" value="1"/>
</dbReference>
<dbReference type="InterPro" id="IPR010049">
    <property type="entry name" value="MTA_SAH_Nsdase"/>
</dbReference>
<evidence type="ECO:0000256" key="5">
    <source>
        <dbReference type="HAMAP-Rule" id="MF_01684"/>
    </source>
</evidence>
<dbReference type="GO" id="GO:0008782">
    <property type="term" value="F:adenosylhomocysteine nucleosidase activity"/>
    <property type="evidence" value="ECO:0007669"/>
    <property type="project" value="UniProtKB-EC"/>
</dbReference>
<dbReference type="CDD" id="cd09008">
    <property type="entry name" value="MTAN"/>
    <property type="match status" value="1"/>
</dbReference>
<name>A0ABS2PEN7_9BACL</name>
<keyword evidence="3 5" id="KW-0378">Hydrolase</keyword>
<dbReference type="InterPro" id="IPR035994">
    <property type="entry name" value="Nucleoside_phosphorylase_sf"/>
</dbReference>
<dbReference type="Pfam" id="PF01048">
    <property type="entry name" value="PNP_UDP_1"/>
    <property type="match status" value="1"/>
</dbReference>
<dbReference type="SUPFAM" id="SSF53167">
    <property type="entry name" value="Purine and uridine phosphorylases"/>
    <property type="match status" value="1"/>
</dbReference>
<comment type="pathway">
    <text evidence="1 5">Amino-acid biosynthesis; L-methionine biosynthesis via salvage pathway; S-methyl-5-thio-alpha-D-ribose 1-phosphate from S-methyl-5'-thioadenosine (hydrolase route): step 1/2.</text>
</comment>
<comment type="catalytic activity">
    <reaction evidence="5">
        <text>5'-deoxyadenosine + H2O = 5-deoxy-D-ribose + adenine</text>
        <dbReference type="Rhea" id="RHEA:29859"/>
        <dbReference type="ChEBI" id="CHEBI:15377"/>
        <dbReference type="ChEBI" id="CHEBI:16708"/>
        <dbReference type="ChEBI" id="CHEBI:17319"/>
        <dbReference type="ChEBI" id="CHEBI:149540"/>
        <dbReference type="EC" id="3.2.2.9"/>
    </reaction>
</comment>
<comment type="catalytic activity">
    <reaction evidence="5">
        <text>S-adenosyl-L-homocysteine + H2O = S-(5-deoxy-D-ribos-5-yl)-L-homocysteine + adenine</text>
        <dbReference type="Rhea" id="RHEA:17805"/>
        <dbReference type="ChEBI" id="CHEBI:15377"/>
        <dbReference type="ChEBI" id="CHEBI:16708"/>
        <dbReference type="ChEBI" id="CHEBI:57856"/>
        <dbReference type="ChEBI" id="CHEBI:58195"/>
        <dbReference type="EC" id="3.2.2.9"/>
    </reaction>
</comment>
<proteinExistence type="inferred from homology"/>